<dbReference type="SUPFAM" id="SSF141868">
    <property type="entry name" value="EAL domain-like"/>
    <property type="match status" value="1"/>
</dbReference>
<dbReference type="GO" id="GO:0005886">
    <property type="term" value="C:plasma membrane"/>
    <property type="evidence" value="ECO:0007669"/>
    <property type="project" value="UniProtKB-SubCell"/>
</dbReference>
<comment type="subcellular location">
    <subcellularLocation>
        <location evidence="1">Cell membrane</location>
        <topology evidence="1">Multi-pass membrane protein</topology>
    </subcellularLocation>
</comment>
<gene>
    <name evidence="12" type="ORF">L9W94_10020</name>
</gene>
<keyword evidence="3" id="KW-1003">Cell membrane</keyword>
<dbReference type="PROSITE" id="PS50883">
    <property type="entry name" value="EAL"/>
    <property type="match status" value="1"/>
</dbReference>
<evidence type="ECO:0000313" key="13">
    <source>
        <dbReference type="Proteomes" id="UP001140979"/>
    </source>
</evidence>
<evidence type="ECO:0000313" key="12">
    <source>
        <dbReference type="EMBL" id="MDE1242479.1"/>
    </source>
</evidence>
<dbReference type="RefSeq" id="WP_274683226.1">
    <property type="nucleotide sequence ID" value="NZ_JAKNBA010000014.1"/>
</dbReference>
<dbReference type="EMBL" id="JAKNBA010000014">
    <property type="protein sequence ID" value="MDE1242479.1"/>
    <property type="molecule type" value="Genomic_DNA"/>
</dbReference>
<organism evidence="12 13">
    <name type="scientific">Vibrio aestuarianus</name>
    <dbReference type="NCBI Taxonomy" id="28171"/>
    <lineage>
        <taxon>Bacteria</taxon>
        <taxon>Pseudomonadati</taxon>
        <taxon>Pseudomonadota</taxon>
        <taxon>Gammaproteobacteria</taxon>
        <taxon>Vibrionales</taxon>
        <taxon>Vibrionaceae</taxon>
        <taxon>Vibrio</taxon>
    </lineage>
</organism>
<dbReference type="InterPro" id="IPR050706">
    <property type="entry name" value="Cyclic-di-GMP_PDE-like"/>
</dbReference>
<dbReference type="Proteomes" id="UP001140979">
    <property type="component" value="Unassembled WGS sequence"/>
</dbReference>
<evidence type="ECO:0000256" key="6">
    <source>
        <dbReference type="ARBA" id="ARBA00022801"/>
    </source>
</evidence>
<dbReference type="SMART" id="SM00052">
    <property type="entry name" value="EAL"/>
    <property type="match status" value="1"/>
</dbReference>
<keyword evidence="6" id="KW-0378">Hydrolase</keyword>
<sequence>MLKRFTDSQRRLITKAFAVLILPVPIVFSVAYQVNLKAINNNLETIGTSYVKRIEHLIDDLKENNYQALYRTNNCAQIQNNFLFESNLREMLIVENQTITCSSKRGVRHTDISHRVSASGLNAREFLFDLDGDPDNRTLIVVDVDKNNPQRGAVSIMDRHYVSARLGHGSDKRIKKIVVKLGELYYPANKEFVSQNPSQIVKSSRYDFSLMVEASSNFVDSRVIFSFLGAIPVSLAISILIFIFFQWFSKRNSLVDDLKRALANKELFLMYQPIISSDDHSIIGAEALIRWVHPSLGFIRPDTFIPLAEEHGLINQITDYVIENAFEDWKMITIQDKFHLGVNVPPSYLLNDLCLQRLEQYGRAFKDININFDIEITERQLLDEQGQEAVEEVRKLGIQVFIDDFGTGHTTLSVLQNITFDCLKIDKCFVDTIGLQSVNAPVLNAIIDLAHSLNIAIIAEGVETEEQARYLAAKGVQFQQGYYFHRPLMLADIHLKMDQ</sequence>
<evidence type="ECO:0000256" key="9">
    <source>
        <dbReference type="ARBA" id="ARBA00034290"/>
    </source>
</evidence>
<dbReference type="AlphaFoldDB" id="A0A9X4F1C9"/>
<evidence type="ECO:0000256" key="1">
    <source>
        <dbReference type="ARBA" id="ARBA00004651"/>
    </source>
</evidence>
<dbReference type="PANTHER" id="PTHR33121">
    <property type="entry name" value="CYCLIC DI-GMP PHOSPHODIESTERASE PDEF"/>
    <property type="match status" value="1"/>
</dbReference>
<evidence type="ECO:0000256" key="8">
    <source>
        <dbReference type="ARBA" id="ARBA00023136"/>
    </source>
</evidence>
<dbReference type="Pfam" id="PF00563">
    <property type="entry name" value="EAL"/>
    <property type="match status" value="1"/>
</dbReference>
<name>A0A9X4F1C9_9VIBR</name>
<evidence type="ECO:0000256" key="2">
    <source>
        <dbReference type="ARBA" id="ARBA00012282"/>
    </source>
</evidence>
<evidence type="ECO:0000256" key="3">
    <source>
        <dbReference type="ARBA" id="ARBA00022475"/>
    </source>
</evidence>
<dbReference type="Pfam" id="PF12792">
    <property type="entry name" value="CSS-motif"/>
    <property type="match status" value="1"/>
</dbReference>
<proteinExistence type="predicted"/>
<dbReference type="InterPro" id="IPR035919">
    <property type="entry name" value="EAL_sf"/>
</dbReference>
<evidence type="ECO:0000259" key="11">
    <source>
        <dbReference type="PROSITE" id="PS50883"/>
    </source>
</evidence>
<comment type="catalytic activity">
    <reaction evidence="9">
        <text>3',3'-c-di-GMP + H2O = 5'-phosphoguanylyl(3'-&gt;5')guanosine + H(+)</text>
        <dbReference type="Rhea" id="RHEA:24902"/>
        <dbReference type="ChEBI" id="CHEBI:15377"/>
        <dbReference type="ChEBI" id="CHEBI:15378"/>
        <dbReference type="ChEBI" id="CHEBI:58754"/>
        <dbReference type="ChEBI" id="CHEBI:58805"/>
        <dbReference type="EC" id="3.1.4.52"/>
    </reaction>
</comment>
<comment type="caution">
    <text evidence="12">The sequence shown here is derived from an EMBL/GenBank/DDBJ whole genome shotgun (WGS) entry which is preliminary data.</text>
</comment>
<keyword evidence="7 10" id="KW-1133">Transmembrane helix</keyword>
<dbReference type="CDD" id="cd01948">
    <property type="entry name" value="EAL"/>
    <property type="match status" value="1"/>
</dbReference>
<feature type="transmembrane region" description="Helical" evidence="10">
    <location>
        <begin position="12"/>
        <end position="32"/>
    </location>
</feature>
<accession>A0A9X4F1C9</accession>
<dbReference type="Gene3D" id="3.20.20.450">
    <property type="entry name" value="EAL domain"/>
    <property type="match status" value="1"/>
</dbReference>
<keyword evidence="5 10" id="KW-0812">Transmembrane</keyword>
<dbReference type="PANTHER" id="PTHR33121:SF79">
    <property type="entry name" value="CYCLIC DI-GMP PHOSPHODIESTERASE PDED-RELATED"/>
    <property type="match status" value="1"/>
</dbReference>
<evidence type="ECO:0000256" key="5">
    <source>
        <dbReference type="ARBA" id="ARBA00022692"/>
    </source>
</evidence>
<protein>
    <recommendedName>
        <fullName evidence="2">cyclic-guanylate-specific phosphodiesterase</fullName>
        <ecNumber evidence="2">3.1.4.52</ecNumber>
    </recommendedName>
</protein>
<feature type="transmembrane region" description="Helical" evidence="10">
    <location>
        <begin position="223"/>
        <end position="245"/>
    </location>
</feature>
<dbReference type="InterPro" id="IPR001633">
    <property type="entry name" value="EAL_dom"/>
</dbReference>
<dbReference type="GO" id="GO:0071111">
    <property type="term" value="F:cyclic-guanylate-specific phosphodiesterase activity"/>
    <property type="evidence" value="ECO:0007669"/>
    <property type="project" value="UniProtKB-EC"/>
</dbReference>
<feature type="domain" description="EAL" evidence="11">
    <location>
        <begin position="251"/>
        <end position="499"/>
    </location>
</feature>
<evidence type="ECO:0000256" key="10">
    <source>
        <dbReference type="SAM" id="Phobius"/>
    </source>
</evidence>
<keyword evidence="4" id="KW-0973">c-di-GMP</keyword>
<evidence type="ECO:0000256" key="4">
    <source>
        <dbReference type="ARBA" id="ARBA00022636"/>
    </source>
</evidence>
<dbReference type="InterPro" id="IPR024744">
    <property type="entry name" value="CSS-motif_dom"/>
</dbReference>
<reference evidence="12" key="1">
    <citation type="submission" date="2022-02" db="EMBL/GenBank/DDBJ databases">
        <title>Emergence and expansion in Europe of a Vibrio aestuarianus clonal complex pathogenic for oysters.</title>
        <authorList>
            <person name="Mesnil A."/>
            <person name="Travers M.-A."/>
        </authorList>
    </citation>
    <scope>NUCLEOTIDE SEQUENCE</scope>
    <source>
        <strain evidence="12">19_064_11T1</strain>
    </source>
</reference>
<evidence type="ECO:0000256" key="7">
    <source>
        <dbReference type="ARBA" id="ARBA00022989"/>
    </source>
</evidence>
<dbReference type="EC" id="3.1.4.52" evidence="2"/>
<keyword evidence="8 10" id="KW-0472">Membrane</keyword>